<feature type="binding site" evidence="10">
    <location>
        <position position="258"/>
    </location>
    <ligand>
        <name>Zn(2+)</name>
        <dbReference type="ChEBI" id="CHEBI:29105"/>
    </ligand>
</feature>
<dbReference type="CDD" id="cd04466">
    <property type="entry name" value="S1_YloQ_GTPase"/>
    <property type="match status" value="1"/>
</dbReference>
<evidence type="ECO:0000256" key="6">
    <source>
        <dbReference type="ARBA" id="ARBA00022801"/>
    </source>
</evidence>
<dbReference type="InterPro" id="IPR030378">
    <property type="entry name" value="G_CP_dom"/>
</dbReference>
<accession>A0ABR7SXQ8</accession>
<keyword evidence="3 10" id="KW-0479">Metal-binding</keyword>
<dbReference type="NCBIfam" id="TIGR00157">
    <property type="entry name" value="ribosome small subunit-dependent GTPase A"/>
    <property type="match status" value="1"/>
</dbReference>
<evidence type="ECO:0000259" key="11">
    <source>
        <dbReference type="PROSITE" id="PS50936"/>
    </source>
</evidence>
<feature type="domain" description="EngC GTPase" evidence="11">
    <location>
        <begin position="78"/>
        <end position="225"/>
    </location>
</feature>
<dbReference type="SUPFAM" id="SSF52540">
    <property type="entry name" value="P-loop containing nucleoside triphosphate hydrolases"/>
    <property type="match status" value="1"/>
</dbReference>
<keyword evidence="2 10" id="KW-0690">Ribosome biogenesis</keyword>
<dbReference type="EC" id="3.6.1.-" evidence="10"/>
<evidence type="ECO:0000256" key="1">
    <source>
        <dbReference type="ARBA" id="ARBA00022490"/>
    </source>
</evidence>
<comment type="similarity">
    <text evidence="10">Belongs to the TRAFAC class YlqF/YawG GTPase family. RsgA subfamily.</text>
</comment>
<name>A0ABR7SXQ8_HELCL</name>
<dbReference type="Gene3D" id="2.40.50.140">
    <property type="entry name" value="Nucleic acid-binding proteins"/>
    <property type="match status" value="1"/>
</dbReference>
<dbReference type="SUPFAM" id="SSF50249">
    <property type="entry name" value="Nucleic acid-binding proteins"/>
    <property type="match status" value="1"/>
</dbReference>
<dbReference type="PANTHER" id="PTHR32120">
    <property type="entry name" value="SMALL RIBOSOMAL SUBUNIT BIOGENESIS GTPASE RSGA"/>
    <property type="match status" value="1"/>
</dbReference>
<dbReference type="HAMAP" id="MF_01820">
    <property type="entry name" value="GTPase_RsgA"/>
    <property type="match status" value="1"/>
</dbReference>
<keyword evidence="4 10" id="KW-0699">rRNA-binding</keyword>
<evidence type="ECO:0000256" key="7">
    <source>
        <dbReference type="ARBA" id="ARBA00022833"/>
    </source>
</evidence>
<keyword evidence="8 10" id="KW-0694">RNA-binding</keyword>
<keyword evidence="5 10" id="KW-0547">Nucleotide-binding</keyword>
<dbReference type="Proteomes" id="UP000617402">
    <property type="component" value="Unassembled WGS sequence"/>
</dbReference>
<comment type="subunit">
    <text evidence="10">Monomer. Associates with 30S ribosomal subunit, binds 16S rRNA.</text>
</comment>
<dbReference type="InterPro" id="IPR027417">
    <property type="entry name" value="P-loop_NTPase"/>
</dbReference>
<dbReference type="InterPro" id="IPR012340">
    <property type="entry name" value="NA-bd_OB-fold"/>
</dbReference>
<feature type="binding site" evidence="10">
    <location>
        <position position="256"/>
    </location>
    <ligand>
        <name>Zn(2+)</name>
        <dbReference type="ChEBI" id="CHEBI:29105"/>
    </ligand>
</feature>
<evidence type="ECO:0000256" key="3">
    <source>
        <dbReference type="ARBA" id="ARBA00022723"/>
    </source>
</evidence>
<dbReference type="InterPro" id="IPR004881">
    <property type="entry name" value="Ribosome_biogen_GTPase_RsgA"/>
</dbReference>
<feature type="binding site" evidence="10">
    <location>
        <begin position="169"/>
        <end position="177"/>
    </location>
    <ligand>
        <name>GTP</name>
        <dbReference type="ChEBI" id="CHEBI:37565"/>
    </ligand>
</feature>
<evidence type="ECO:0000256" key="8">
    <source>
        <dbReference type="ARBA" id="ARBA00022884"/>
    </source>
</evidence>
<sequence>MTHRETEGTIVRGYCGFYYVLAGEQTYTCSLRGKFRLKENNRVFLPGDRVRIRIIEGDKGVIEDVYPRRTELLRPPIANVDQVLLVFALANPDPDFVLLDRLLILASQGGVEPVIVFTKADLAHPQMIEKINELYSAIDAKPFVVSSKQPDTLEPVRSLLDGKISVVAGPSGAGKSTLLNGLSPGLSLKTGDVSAKIGRGRHTTRHVELLVLPTGALIADTPGFSTLFLPDIPAYELGSYFPEMTEFLGCCRFNTCLHKAEPDCAVREALEKGLIHEQRYAHYLIFLNELVDRERTAPKGKKS</sequence>
<feature type="domain" description="CP-type G" evidence="12">
    <location>
        <begin position="69"/>
        <end position="227"/>
    </location>
</feature>
<comment type="caution">
    <text evidence="13">The sequence shown here is derived from an EMBL/GenBank/DDBJ whole genome shotgun (WGS) entry which is preliminary data.</text>
</comment>
<organism evidence="13 14">
    <name type="scientific">Heliobacterium chlorum</name>
    <dbReference type="NCBI Taxonomy" id="2698"/>
    <lineage>
        <taxon>Bacteria</taxon>
        <taxon>Bacillati</taxon>
        <taxon>Bacillota</taxon>
        <taxon>Clostridia</taxon>
        <taxon>Eubacteriales</taxon>
        <taxon>Heliobacteriaceae</taxon>
        <taxon>Heliobacterium</taxon>
    </lineage>
</organism>
<dbReference type="EMBL" id="JACVHF010000001">
    <property type="protein sequence ID" value="MBC9783332.1"/>
    <property type="molecule type" value="Genomic_DNA"/>
</dbReference>
<evidence type="ECO:0000256" key="2">
    <source>
        <dbReference type="ARBA" id="ARBA00022517"/>
    </source>
</evidence>
<dbReference type="CDD" id="cd01854">
    <property type="entry name" value="YjeQ_EngC"/>
    <property type="match status" value="1"/>
</dbReference>
<comment type="cofactor">
    <cofactor evidence="10">
        <name>Zn(2+)</name>
        <dbReference type="ChEBI" id="CHEBI:29105"/>
    </cofactor>
    <text evidence="10">Binds 1 zinc ion per subunit.</text>
</comment>
<evidence type="ECO:0000313" key="14">
    <source>
        <dbReference type="Proteomes" id="UP000617402"/>
    </source>
</evidence>
<dbReference type="Gene3D" id="3.40.50.300">
    <property type="entry name" value="P-loop containing nucleotide triphosphate hydrolases"/>
    <property type="match status" value="1"/>
</dbReference>
<gene>
    <name evidence="10 13" type="primary">rsgA</name>
    <name evidence="13" type="ORF">H1S01_02255</name>
</gene>
<keyword evidence="14" id="KW-1185">Reference proteome</keyword>
<dbReference type="PANTHER" id="PTHR32120:SF11">
    <property type="entry name" value="SMALL RIBOSOMAL SUBUNIT BIOGENESIS GTPASE RSGA 1, MITOCHONDRIAL-RELATED"/>
    <property type="match status" value="1"/>
</dbReference>
<dbReference type="PROSITE" id="PS50936">
    <property type="entry name" value="ENGC_GTPASE"/>
    <property type="match status" value="1"/>
</dbReference>
<feature type="binding site" evidence="10">
    <location>
        <position position="264"/>
    </location>
    <ligand>
        <name>Zn(2+)</name>
        <dbReference type="ChEBI" id="CHEBI:29105"/>
    </ligand>
</feature>
<evidence type="ECO:0000256" key="5">
    <source>
        <dbReference type="ARBA" id="ARBA00022741"/>
    </source>
</evidence>
<dbReference type="RefSeq" id="WP_188038472.1">
    <property type="nucleotide sequence ID" value="NZ_JACVHF010000001.1"/>
</dbReference>
<dbReference type="PROSITE" id="PS51721">
    <property type="entry name" value="G_CP"/>
    <property type="match status" value="1"/>
</dbReference>
<keyword evidence="7 10" id="KW-0862">Zinc</keyword>
<evidence type="ECO:0000256" key="4">
    <source>
        <dbReference type="ARBA" id="ARBA00022730"/>
    </source>
</evidence>
<reference evidence="13 14" key="1">
    <citation type="submission" date="2020-07" db="EMBL/GenBank/DDBJ databases">
        <title>Draft whole-genome sequence of Heliobacterium chlorum DSM 3682, type strain.</title>
        <authorList>
            <person name="Kyndt J.A."/>
            <person name="Meyer T.E."/>
            <person name="Imhoff J.F."/>
        </authorList>
    </citation>
    <scope>NUCLEOTIDE SEQUENCE [LARGE SCALE GENOMIC DNA]</scope>
    <source>
        <strain evidence="13 14">DSM 3682</strain>
    </source>
</reference>
<dbReference type="InterPro" id="IPR031944">
    <property type="entry name" value="RsgA_N"/>
</dbReference>
<proteinExistence type="inferred from homology"/>
<keyword evidence="9 10" id="KW-0342">GTP-binding</keyword>
<feature type="binding site" evidence="10">
    <location>
        <begin position="118"/>
        <end position="121"/>
    </location>
    <ligand>
        <name>GTP</name>
        <dbReference type="ChEBI" id="CHEBI:37565"/>
    </ligand>
</feature>
<dbReference type="Pfam" id="PF16745">
    <property type="entry name" value="RsgA_N"/>
    <property type="match status" value="1"/>
</dbReference>
<evidence type="ECO:0000256" key="9">
    <source>
        <dbReference type="ARBA" id="ARBA00023134"/>
    </source>
</evidence>
<dbReference type="InterPro" id="IPR010914">
    <property type="entry name" value="RsgA_GTPase_dom"/>
</dbReference>
<feature type="binding site" evidence="10">
    <location>
        <position position="251"/>
    </location>
    <ligand>
        <name>Zn(2+)</name>
        <dbReference type="ChEBI" id="CHEBI:29105"/>
    </ligand>
</feature>
<keyword evidence="6 10" id="KW-0378">Hydrolase</keyword>
<keyword evidence="1 10" id="KW-0963">Cytoplasm</keyword>
<comment type="function">
    <text evidence="10">One of several proteins that assist in the late maturation steps of the functional core of the 30S ribosomal subunit. Helps release RbfA from mature subunits. May play a role in the assembly of ribosomal proteins into the subunit. Circularly permuted GTPase that catalyzes slow GTP hydrolysis, GTPase activity is stimulated by the 30S ribosomal subunit.</text>
</comment>
<comment type="subcellular location">
    <subcellularLocation>
        <location evidence="10">Cytoplasm</location>
    </subcellularLocation>
</comment>
<evidence type="ECO:0000313" key="13">
    <source>
        <dbReference type="EMBL" id="MBC9783332.1"/>
    </source>
</evidence>
<dbReference type="Pfam" id="PF03193">
    <property type="entry name" value="RsgA_GTPase"/>
    <property type="match status" value="1"/>
</dbReference>
<dbReference type="Gene3D" id="1.10.40.50">
    <property type="entry name" value="Probable gtpase engc, domain 3"/>
    <property type="match status" value="1"/>
</dbReference>
<protein>
    <recommendedName>
        <fullName evidence="10">Small ribosomal subunit biogenesis GTPase RsgA</fullName>
        <ecNumber evidence="10">3.6.1.-</ecNumber>
    </recommendedName>
</protein>
<evidence type="ECO:0000259" key="12">
    <source>
        <dbReference type="PROSITE" id="PS51721"/>
    </source>
</evidence>
<evidence type="ECO:0000256" key="10">
    <source>
        <dbReference type="HAMAP-Rule" id="MF_01820"/>
    </source>
</evidence>